<name>A0A445HMR3_GLYSO</name>
<dbReference type="AlphaFoldDB" id="A0A445HMR3"/>
<accession>A0A445HMR3</accession>
<proteinExistence type="predicted"/>
<evidence type="ECO:0000313" key="1">
    <source>
        <dbReference type="EMBL" id="RZB74973.1"/>
    </source>
</evidence>
<protein>
    <submittedName>
        <fullName evidence="1">tRNA dimethylallyltransferase 2</fullName>
    </submittedName>
</protein>
<reference evidence="1 2" key="1">
    <citation type="submission" date="2018-09" db="EMBL/GenBank/DDBJ databases">
        <title>A high-quality reference genome of wild soybean provides a powerful tool to mine soybean genomes.</title>
        <authorList>
            <person name="Xie M."/>
            <person name="Chung C.Y.L."/>
            <person name="Li M.-W."/>
            <person name="Wong F.-L."/>
            <person name="Chan T.-F."/>
            <person name="Lam H.-M."/>
        </authorList>
    </citation>
    <scope>NUCLEOTIDE SEQUENCE [LARGE SCALE GENOMIC DNA]</scope>
    <source>
        <strain evidence="2">cv. W05</strain>
        <tissue evidence="1">Hypocotyl of etiolated seedlings</tissue>
    </source>
</reference>
<organism evidence="1 2">
    <name type="scientific">Glycine soja</name>
    <name type="common">Wild soybean</name>
    <dbReference type="NCBI Taxonomy" id="3848"/>
    <lineage>
        <taxon>Eukaryota</taxon>
        <taxon>Viridiplantae</taxon>
        <taxon>Streptophyta</taxon>
        <taxon>Embryophyta</taxon>
        <taxon>Tracheophyta</taxon>
        <taxon>Spermatophyta</taxon>
        <taxon>Magnoliopsida</taxon>
        <taxon>eudicotyledons</taxon>
        <taxon>Gunneridae</taxon>
        <taxon>Pentapetalae</taxon>
        <taxon>rosids</taxon>
        <taxon>fabids</taxon>
        <taxon>Fabales</taxon>
        <taxon>Fabaceae</taxon>
        <taxon>Papilionoideae</taxon>
        <taxon>50 kb inversion clade</taxon>
        <taxon>NPAAA clade</taxon>
        <taxon>indigoferoid/millettioid clade</taxon>
        <taxon>Phaseoleae</taxon>
        <taxon>Glycine</taxon>
        <taxon>Glycine subgen. Soja</taxon>
    </lineage>
</organism>
<comment type="caution">
    <text evidence="1">The sequence shown here is derived from an EMBL/GenBank/DDBJ whole genome shotgun (WGS) entry which is preliminary data.</text>
</comment>
<evidence type="ECO:0000313" key="2">
    <source>
        <dbReference type="Proteomes" id="UP000289340"/>
    </source>
</evidence>
<sequence>MLSRLQTLFGWNIHYVDSTESISSKSEDVWTRQVVESAVEIVKSFLSENGSLPSTFGTSNDTGMKIILRDLWTQSYARPAEIVCLEDYMNGSNTNKVVGTENVFLVSRVRGKFLVLWKRRMSILRVNSEISCKFEIPSSYEMKYIRVLLLTACHGRVEK</sequence>
<dbReference type="GO" id="GO:0016740">
    <property type="term" value="F:transferase activity"/>
    <property type="evidence" value="ECO:0007669"/>
    <property type="project" value="UniProtKB-KW"/>
</dbReference>
<dbReference type="EMBL" id="QZWG01000012">
    <property type="protein sequence ID" value="RZB74973.1"/>
    <property type="molecule type" value="Genomic_DNA"/>
</dbReference>
<keyword evidence="1" id="KW-0808">Transferase</keyword>
<gene>
    <name evidence="1" type="ORF">D0Y65_033747</name>
</gene>
<keyword evidence="2" id="KW-1185">Reference proteome</keyword>
<dbReference type="Proteomes" id="UP000289340">
    <property type="component" value="Chromosome 12"/>
</dbReference>